<evidence type="ECO:0000313" key="4">
    <source>
        <dbReference type="Proteomes" id="UP001152759"/>
    </source>
</evidence>
<evidence type="ECO:0000259" key="2">
    <source>
        <dbReference type="Pfam" id="PF08398"/>
    </source>
</evidence>
<feature type="region of interest" description="Disordered" evidence="1">
    <location>
        <begin position="134"/>
        <end position="161"/>
    </location>
</feature>
<feature type="compositionally biased region" description="Basic residues" evidence="1">
    <location>
        <begin position="141"/>
        <end position="161"/>
    </location>
</feature>
<dbReference type="GO" id="GO:0006644">
    <property type="term" value="P:phospholipid metabolic process"/>
    <property type="evidence" value="ECO:0007669"/>
    <property type="project" value="InterPro"/>
</dbReference>
<accession>A0A9P0APR4</accession>
<reference evidence="3" key="1">
    <citation type="submission" date="2021-12" db="EMBL/GenBank/DDBJ databases">
        <authorList>
            <person name="King R."/>
        </authorList>
    </citation>
    <scope>NUCLEOTIDE SEQUENCE</scope>
</reference>
<dbReference type="InterPro" id="IPR013607">
    <property type="entry name" value="Phospholipase_A2-like"/>
</dbReference>
<keyword evidence="4" id="KW-1185">Reference proteome</keyword>
<dbReference type="InterPro" id="IPR036444">
    <property type="entry name" value="PLipase_A2_dom_sf"/>
</dbReference>
<sequence>MLSVKARRNKPQNKHIVSGKGLINWLINKNPLSIRIPYYNYCGPGNPLEEQLANNVQPVDKLDLECQKHDSFYKDHKDTESRHVADRKLRDIAWERFKAKDSSLREKAASYLVTNIMKAKLAMGAGVRNKKNRSKTCGGICKKKKKTGAGTRRKSIKKRPRKKKTCLPSVIALPKTGGILQYLLPLLNGLSKVGSLAGTATELLNAIQKVRGKGARGPKTVLMPYKKGYGLFLKPYQGNF</sequence>
<dbReference type="GO" id="GO:0050482">
    <property type="term" value="P:arachidonate secretion"/>
    <property type="evidence" value="ECO:0007669"/>
    <property type="project" value="InterPro"/>
</dbReference>
<evidence type="ECO:0000313" key="3">
    <source>
        <dbReference type="EMBL" id="CAH0395204.1"/>
    </source>
</evidence>
<proteinExistence type="predicted"/>
<feature type="domain" description="Phospholipase A2-like" evidence="2">
    <location>
        <begin position="34"/>
        <end position="98"/>
    </location>
</feature>
<gene>
    <name evidence="3" type="ORF">BEMITA_LOCUS13416</name>
</gene>
<evidence type="ECO:0000256" key="1">
    <source>
        <dbReference type="SAM" id="MobiDB-lite"/>
    </source>
</evidence>
<dbReference type="GO" id="GO:0005198">
    <property type="term" value="F:structural molecule activity"/>
    <property type="evidence" value="ECO:0007669"/>
    <property type="project" value="InterPro"/>
</dbReference>
<protein>
    <recommendedName>
        <fullName evidence="2">Phospholipase A2-like domain-containing protein</fullName>
    </recommendedName>
</protein>
<dbReference type="GO" id="GO:0004623">
    <property type="term" value="F:phospholipase A2 activity"/>
    <property type="evidence" value="ECO:0007669"/>
    <property type="project" value="InterPro"/>
</dbReference>
<organism evidence="3 4">
    <name type="scientific">Bemisia tabaci</name>
    <name type="common">Sweetpotato whitefly</name>
    <name type="synonym">Aleurodes tabaci</name>
    <dbReference type="NCBI Taxonomy" id="7038"/>
    <lineage>
        <taxon>Eukaryota</taxon>
        <taxon>Metazoa</taxon>
        <taxon>Ecdysozoa</taxon>
        <taxon>Arthropoda</taxon>
        <taxon>Hexapoda</taxon>
        <taxon>Insecta</taxon>
        <taxon>Pterygota</taxon>
        <taxon>Neoptera</taxon>
        <taxon>Paraneoptera</taxon>
        <taxon>Hemiptera</taxon>
        <taxon>Sternorrhyncha</taxon>
        <taxon>Aleyrodoidea</taxon>
        <taxon>Aleyrodidae</taxon>
        <taxon>Aleyrodinae</taxon>
        <taxon>Bemisia</taxon>
    </lineage>
</organism>
<dbReference type="Gene3D" id="1.20.90.10">
    <property type="entry name" value="Phospholipase A2 domain"/>
    <property type="match status" value="1"/>
</dbReference>
<dbReference type="SUPFAM" id="SSF48619">
    <property type="entry name" value="Phospholipase A2, PLA2"/>
    <property type="match status" value="1"/>
</dbReference>
<dbReference type="AlphaFoldDB" id="A0A9P0APR4"/>
<dbReference type="EMBL" id="OU963870">
    <property type="protein sequence ID" value="CAH0395204.1"/>
    <property type="molecule type" value="Genomic_DNA"/>
</dbReference>
<dbReference type="Pfam" id="PF08398">
    <property type="entry name" value="Phospholip_A2_4"/>
    <property type="match status" value="1"/>
</dbReference>
<dbReference type="Proteomes" id="UP001152759">
    <property type="component" value="Chromosome 9"/>
</dbReference>
<name>A0A9P0APR4_BEMTA</name>